<sequence>MSDPLTRLAIVYGTDKFGYHDYTPNYHKLFAHLRDSPVRMMEIGVGGYGDSDRGGQSLEVWRDYFPQGEITGIDIQKKVMDLGPRVRILQGSQVDEAFLRTVEAERGPFDIILDDGSHRNEHVVESFRILFPTLKAGGIYAVEDVQTSFFPRFGGSITLDAPNSVGLFARLMRSLDGDHPEVADIVAIERFHNIVVAHKRSAGGQEPDMFASPIFEAVAGPSAKVLVVGDTGFDAGCLPFATGSVAHVATLTAGAPALDGFDVVILSVSGDGAEAVAAIETALAGMRDDSVLAVRCTGGLSGFGAEGAVMDYAARRFVEVDHREIAVNFPTYDCAPIAKSIYAIERFRGGLIFRKAANDYPSNVAFDPDHPGAARALALMEAVLDGEAKEGGLVTYADMIIRLRSRESASALIERLTAIGATSRRYFLMAIAQAKGARDHEEALRISEKALEHFPNDPQFVTWLADALVGLHDLDRAERELRSLLEIDPRARTAVAGLTRVLSIKGALEEAATLTRKTMSLFPAAGRVARFRFLASLLRRMNDPEGAEAAMAAALEWEEKAASKAAAAKPA</sequence>
<proteinExistence type="predicted"/>
<dbReference type="Pfam" id="PF14559">
    <property type="entry name" value="TPR_19"/>
    <property type="match status" value="1"/>
</dbReference>
<dbReference type="Gene3D" id="1.25.40.10">
    <property type="entry name" value="Tetratricopeptide repeat domain"/>
    <property type="match status" value="1"/>
</dbReference>
<protein>
    <submittedName>
        <fullName evidence="1">Tetratricopeptide repeat protein</fullName>
    </submittedName>
</protein>
<organism evidence="1 2">
    <name type="scientific">Albidovulum sediminis</name>
    <dbReference type="NCBI Taxonomy" id="3066345"/>
    <lineage>
        <taxon>Bacteria</taxon>
        <taxon>Pseudomonadati</taxon>
        <taxon>Pseudomonadota</taxon>
        <taxon>Alphaproteobacteria</taxon>
        <taxon>Rhodobacterales</taxon>
        <taxon>Paracoccaceae</taxon>
        <taxon>Albidovulum</taxon>
    </lineage>
</organism>
<evidence type="ECO:0000313" key="1">
    <source>
        <dbReference type="EMBL" id="MCT8330935.1"/>
    </source>
</evidence>
<dbReference type="RefSeq" id="WP_261496833.1">
    <property type="nucleotide sequence ID" value="NZ_JAOCQF010000003.1"/>
</dbReference>
<dbReference type="SUPFAM" id="SSF53335">
    <property type="entry name" value="S-adenosyl-L-methionine-dependent methyltransferases"/>
    <property type="match status" value="1"/>
</dbReference>
<keyword evidence="2" id="KW-1185">Reference proteome</keyword>
<evidence type="ECO:0000313" key="2">
    <source>
        <dbReference type="Proteomes" id="UP001205601"/>
    </source>
</evidence>
<dbReference type="Gene3D" id="3.40.50.150">
    <property type="entry name" value="Vaccinia Virus protein VP39"/>
    <property type="match status" value="1"/>
</dbReference>
<dbReference type="EMBL" id="JAOCQF010000003">
    <property type="protein sequence ID" value="MCT8330935.1"/>
    <property type="molecule type" value="Genomic_DNA"/>
</dbReference>
<reference evidence="2" key="1">
    <citation type="submission" date="2023-07" db="EMBL/GenBank/DDBJ databases">
        <title>Defluviimonas sediminis sp. nov., isolated from mangrove sediment.</title>
        <authorList>
            <person name="Liu L."/>
            <person name="Li J."/>
            <person name="Huang Y."/>
            <person name="Pan J."/>
            <person name="Li M."/>
        </authorList>
    </citation>
    <scope>NUCLEOTIDE SEQUENCE [LARGE SCALE GENOMIC DNA]</scope>
    <source>
        <strain evidence="2">FT324</strain>
    </source>
</reference>
<gene>
    <name evidence="1" type="ORF">N5I32_15560</name>
</gene>
<accession>A0ABT2NTV5</accession>
<comment type="caution">
    <text evidence="1">The sequence shown here is derived from an EMBL/GenBank/DDBJ whole genome shotgun (WGS) entry which is preliminary data.</text>
</comment>
<dbReference type="InterPro" id="IPR011990">
    <property type="entry name" value="TPR-like_helical_dom_sf"/>
</dbReference>
<dbReference type="SUPFAM" id="SSF48452">
    <property type="entry name" value="TPR-like"/>
    <property type="match status" value="1"/>
</dbReference>
<dbReference type="Proteomes" id="UP001205601">
    <property type="component" value="Unassembled WGS sequence"/>
</dbReference>
<name>A0ABT2NTV5_9RHOB</name>
<dbReference type="InterPro" id="IPR029063">
    <property type="entry name" value="SAM-dependent_MTases_sf"/>
</dbReference>